<gene>
    <name evidence="1" type="ORF">WS71_10270</name>
</gene>
<organism evidence="1 2">
    <name type="scientific">Burkholderia mayonis</name>
    <dbReference type="NCBI Taxonomy" id="1385591"/>
    <lineage>
        <taxon>Bacteria</taxon>
        <taxon>Pseudomonadati</taxon>
        <taxon>Pseudomonadota</taxon>
        <taxon>Betaproteobacteria</taxon>
        <taxon>Burkholderiales</taxon>
        <taxon>Burkholderiaceae</taxon>
        <taxon>Burkholderia</taxon>
        <taxon>pseudomallei group</taxon>
    </lineage>
</organism>
<accession>A0A1B4FVD3</accession>
<evidence type="ECO:0000313" key="1">
    <source>
        <dbReference type="EMBL" id="AOJ07655.1"/>
    </source>
</evidence>
<evidence type="ECO:0000313" key="2">
    <source>
        <dbReference type="Proteomes" id="UP000067711"/>
    </source>
</evidence>
<reference evidence="1 2" key="1">
    <citation type="submission" date="2015-12" db="EMBL/GenBank/DDBJ databases">
        <title>Diversity of Burkholderia near neighbor genomes.</title>
        <authorList>
            <person name="Sahl J."/>
            <person name="Wagner D."/>
            <person name="Keim P."/>
        </authorList>
    </citation>
    <scope>NUCLEOTIDE SEQUENCE [LARGE SCALE GENOMIC DNA]</scope>
    <source>
        <strain evidence="1 2">BDU8</strain>
    </source>
</reference>
<dbReference type="Proteomes" id="UP000067711">
    <property type="component" value="Chromosome 2"/>
</dbReference>
<dbReference type="EMBL" id="CP013388">
    <property type="protein sequence ID" value="AOJ07655.1"/>
    <property type="molecule type" value="Genomic_DNA"/>
</dbReference>
<protein>
    <submittedName>
        <fullName evidence="1">Uncharacterized protein</fullName>
    </submittedName>
</protein>
<name>A0A1B4FVD3_9BURK</name>
<dbReference type="AlphaFoldDB" id="A0A1B4FVD3"/>
<sequence>MPALAGTNGAPLILDTQSGIHDGKSGVVLQNAPLSRAPIAAPAQPAPMTELPPGSTAPMVIVPYIEVPNPAVPLKVPQPRQ</sequence>
<proteinExistence type="predicted"/>